<gene>
    <name evidence="2" type="ORF">WICPIJ_006642</name>
</gene>
<keyword evidence="1" id="KW-0472">Membrane</keyword>
<keyword evidence="1" id="KW-0812">Transmembrane</keyword>
<accession>A0A9P8Q1A9</accession>
<proteinExistence type="predicted"/>
<evidence type="ECO:0000256" key="1">
    <source>
        <dbReference type="SAM" id="Phobius"/>
    </source>
</evidence>
<keyword evidence="3" id="KW-1185">Reference proteome</keyword>
<feature type="transmembrane region" description="Helical" evidence="1">
    <location>
        <begin position="23"/>
        <end position="47"/>
    </location>
</feature>
<evidence type="ECO:0000313" key="3">
    <source>
        <dbReference type="Proteomes" id="UP000774326"/>
    </source>
</evidence>
<comment type="caution">
    <text evidence="2">The sequence shown here is derived from an EMBL/GenBank/DDBJ whole genome shotgun (WGS) entry which is preliminary data.</text>
</comment>
<name>A0A9P8Q1A9_WICPI</name>
<reference evidence="2" key="2">
    <citation type="submission" date="2021-01" db="EMBL/GenBank/DDBJ databases">
        <authorList>
            <person name="Schikora-Tamarit M.A."/>
        </authorList>
    </citation>
    <scope>NUCLEOTIDE SEQUENCE</scope>
    <source>
        <strain evidence="2">CBS2887</strain>
    </source>
</reference>
<organism evidence="2 3">
    <name type="scientific">Wickerhamomyces pijperi</name>
    <name type="common">Yeast</name>
    <name type="synonym">Pichia pijperi</name>
    <dbReference type="NCBI Taxonomy" id="599730"/>
    <lineage>
        <taxon>Eukaryota</taxon>
        <taxon>Fungi</taxon>
        <taxon>Dikarya</taxon>
        <taxon>Ascomycota</taxon>
        <taxon>Saccharomycotina</taxon>
        <taxon>Saccharomycetes</taxon>
        <taxon>Phaffomycetales</taxon>
        <taxon>Wickerhamomycetaceae</taxon>
        <taxon>Wickerhamomyces</taxon>
    </lineage>
</organism>
<dbReference type="EMBL" id="JAEUBG010003741">
    <property type="protein sequence ID" value="KAH3682378.1"/>
    <property type="molecule type" value="Genomic_DNA"/>
</dbReference>
<reference evidence="2" key="1">
    <citation type="journal article" date="2021" name="Open Biol.">
        <title>Shared evolutionary footprints suggest mitochondrial oxidative damage underlies multiple complex I losses in fungi.</title>
        <authorList>
            <person name="Schikora-Tamarit M.A."/>
            <person name="Marcet-Houben M."/>
            <person name="Nosek J."/>
            <person name="Gabaldon T."/>
        </authorList>
    </citation>
    <scope>NUCLEOTIDE SEQUENCE</scope>
    <source>
        <strain evidence="2">CBS2887</strain>
    </source>
</reference>
<keyword evidence="1" id="KW-1133">Transmembrane helix</keyword>
<dbReference type="Proteomes" id="UP000774326">
    <property type="component" value="Unassembled WGS sequence"/>
</dbReference>
<dbReference type="AlphaFoldDB" id="A0A9P8Q1A9"/>
<evidence type="ECO:0000313" key="2">
    <source>
        <dbReference type="EMBL" id="KAH3682378.1"/>
    </source>
</evidence>
<protein>
    <submittedName>
        <fullName evidence="2">Uncharacterized protein</fullName>
    </submittedName>
</protein>
<sequence length="123" mass="13418">MEAVPDNVERLVEDGTDGLLNEFGFAIGVFMLTGAMFGVTGVFDVLLEDVFDEDPLYLRSQSYYYCYYCCLEVGLAAEEKVSDSAVDFAEQGAAVGPVVETQACCIIVDQKSSFNKKVLLAND</sequence>